<dbReference type="Pfam" id="PF20254">
    <property type="entry name" value="DMFA2_C"/>
    <property type="match status" value="1"/>
</dbReference>
<dbReference type="RefSeq" id="WP_126538672.1">
    <property type="nucleotide sequence ID" value="NZ_BSPM01000009.1"/>
</dbReference>
<name>A0A4R6RC61_9HYPH</name>
<evidence type="ECO:0000313" key="2">
    <source>
        <dbReference type="EMBL" id="TDP83595.1"/>
    </source>
</evidence>
<dbReference type="InterPro" id="IPR046540">
    <property type="entry name" value="DMFA2_C"/>
</dbReference>
<keyword evidence="3" id="KW-1185">Reference proteome</keyword>
<dbReference type="EMBL" id="SNXY01000009">
    <property type="protein sequence ID" value="TDP83595.1"/>
    <property type="molecule type" value="Genomic_DNA"/>
</dbReference>
<dbReference type="SUPFAM" id="SSF49899">
    <property type="entry name" value="Concanavalin A-like lectins/glucanases"/>
    <property type="match status" value="1"/>
</dbReference>
<accession>A0A4R6RC61</accession>
<dbReference type="OrthoDB" id="505641at2"/>
<dbReference type="InterPro" id="IPR013320">
    <property type="entry name" value="ConA-like_dom_sf"/>
</dbReference>
<sequence>MVEILAYFEEWSVRPGERVRMATSTRRERLHATLERIVTGPGAPGESKVGTIPRPDVLDVDIPGRWQETAVGSHATLPLAAAPAPGGLTLHAWIWPTVPAAAARQTVWSLDDGALALVLEGGALALEAAGAVVATSPARVVARRWYSVAVVLGVDAARLDVAEVGAYTDDTSAVTAGPAVAPFSAGRLLLAGRTIDPVGSPVAPYDGKIDRPTLHRRALAAGEIAALRAGAGPAPDVSWATDRDFASRTVAATGAPDGTLFNGVERAVTGHDWDGRSDSYLETPSQYGALQFHSDDMVESGWDYDLVFDLPADLPSGVYCVRLEAGDAVERWPLFVRGAVDERVDTLFLLPTNTYLAYANERLAVLDFSTVMMHAQTPTADDLYLAGEPALGRSCYDTHTDGSVCRYSSRRRPILQVRPGFPSWLTGSYRHFPVDLYFVEWLERLGRPYHVATDEDLEREGRALLDRYEVVVTGSHPEYWTRHGRGILDGYLRDGGGLMYVGGNGFYWVTSRDPERPWLIEVRRDNSGTRCWDAPAGERGHVYSAEQGGIWKNRGLGPHGFVGIGFCAEGWSQGCGYRRRPESLEGIGARLFAGIDAEVIGDYGHVLGGAAGDEIDRYDVALGSPPHAVHLASSTGVGREYIHVVEEQNVGLPDQGGDALPDLVRSDIVYFTVGKGAVFSIGSMTLAGSLAWNDFDNDVARLLGNALGVLTEGRG</sequence>
<feature type="domain" description="N,N-dimethylformamidase beta subunit-like C-terminal" evidence="1">
    <location>
        <begin position="266"/>
        <end position="696"/>
    </location>
</feature>
<evidence type="ECO:0000259" key="1">
    <source>
        <dbReference type="Pfam" id="PF20254"/>
    </source>
</evidence>
<dbReference type="AlphaFoldDB" id="A0A4R6RC61"/>
<dbReference type="Proteomes" id="UP000294547">
    <property type="component" value="Unassembled WGS sequence"/>
</dbReference>
<gene>
    <name evidence="2" type="ORF">EDD54_3557</name>
</gene>
<evidence type="ECO:0000313" key="3">
    <source>
        <dbReference type="Proteomes" id="UP000294547"/>
    </source>
</evidence>
<comment type="caution">
    <text evidence="2">The sequence shown here is derived from an EMBL/GenBank/DDBJ whole genome shotgun (WGS) entry which is preliminary data.</text>
</comment>
<proteinExistence type="predicted"/>
<dbReference type="Pfam" id="PF13385">
    <property type="entry name" value="Laminin_G_3"/>
    <property type="match status" value="1"/>
</dbReference>
<dbReference type="Gene3D" id="2.60.120.200">
    <property type="match status" value="1"/>
</dbReference>
<reference evidence="2 3" key="1">
    <citation type="submission" date="2019-03" db="EMBL/GenBank/DDBJ databases">
        <title>Genomic Encyclopedia of Type Strains, Phase IV (KMG-IV): sequencing the most valuable type-strain genomes for metagenomic binning, comparative biology and taxonomic classification.</title>
        <authorList>
            <person name="Goeker M."/>
        </authorList>
    </citation>
    <scope>NUCLEOTIDE SEQUENCE [LARGE SCALE GENOMIC DNA]</scope>
    <source>
        <strain evidence="2 3">DSM 102969</strain>
    </source>
</reference>
<organism evidence="2 3">
    <name type="scientific">Oharaeibacter diazotrophicus</name>
    <dbReference type="NCBI Taxonomy" id="1920512"/>
    <lineage>
        <taxon>Bacteria</taxon>
        <taxon>Pseudomonadati</taxon>
        <taxon>Pseudomonadota</taxon>
        <taxon>Alphaproteobacteria</taxon>
        <taxon>Hyphomicrobiales</taxon>
        <taxon>Pleomorphomonadaceae</taxon>
        <taxon>Oharaeibacter</taxon>
    </lineage>
</organism>
<protein>
    <submittedName>
        <fullName evidence="2">N,N-dimethylformamidase</fullName>
    </submittedName>
</protein>